<comment type="caution">
    <text evidence="2">The sequence shown here is derived from an EMBL/GenBank/DDBJ whole genome shotgun (WGS) entry which is preliminary data.</text>
</comment>
<keyword evidence="3" id="KW-1185">Reference proteome</keyword>
<dbReference type="Proteomes" id="UP000051530">
    <property type="component" value="Unassembled WGS sequence"/>
</dbReference>
<evidence type="ECO:0000313" key="3">
    <source>
        <dbReference type="Proteomes" id="UP000051530"/>
    </source>
</evidence>
<feature type="chain" id="PRO_5006399069" description="Ankyrin repeat protein" evidence="1">
    <location>
        <begin position="23"/>
        <end position="190"/>
    </location>
</feature>
<keyword evidence="1" id="KW-0732">Signal</keyword>
<dbReference type="AlphaFoldDB" id="A0A0R0M182"/>
<feature type="signal peptide" evidence="1">
    <location>
        <begin position="1"/>
        <end position="22"/>
    </location>
</feature>
<feature type="non-terminal residue" evidence="2">
    <location>
        <position position="190"/>
    </location>
</feature>
<proteinExistence type="predicted"/>
<gene>
    <name evidence="2" type="ORF">M153_13540002346</name>
</gene>
<accession>A0A0R0M182</accession>
<name>A0A0R0M182_9MICR</name>
<sequence>MKRKVLACKMILLFLAIQKNEKEKVYDMITEKPKLLFLTPGAGLTPIHYAIHLNNEVLAEMLFKKAPRAILEKSGYYGSTFPYSSYSLSGLQAAYNHNMMQFFENNGLLPEYEIKKCKEEREKRSHIDIFYECMYYKEIETALYHFEKSSSESITNFLSKLNIFEPRRVLLYHKNENYLKRFLEKLTTIE</sequence>
<evidence type="ECO:0008006" key="4">
    <source>
        <dbReference type="Google" id="ProtNLM"/>
    </source>
</evidence>
<reference evidence="2 3" key="1">
    <citation type="submission" date="2015-07" db="EMBL/GenBank/DDBJ databases">
        <title>The genome of Pseudoloma neurophilia, a relevant intracellular parasite of the zebrafish.</title>
        <authorList>
            <person name="Ndikumana S."/>
            <person name="Pelin A."/>
            <person name="Sanders J."/>
            <person name="Corradi N."/>
        </authorList>
    </citation>
    <scope>NUCLEOTIDE SEQUENCE [LARGE SCALE GENOMIC DNA]</scope>
    <source>
        <strain evidence="2 3">MK1</strain>
    </source>
</reference>
<dbReference type="EMBL" id="LGUB01000449">
    <property type="protein sequence ID" value="KRH93183.1"/>
    <property type="molecule type" value="Genomic_DNA"/>
</dbReference>
<evidence type="ECO:0000256" key="1">
    <source>
        <dbReference type="SAM" id="SignalP"/>
    </source>
</evidence>
<dbReference type="VEuPathDB" id="MicrosporidiaDB:M153_13540002346"/>
<protein>
    <recommendedName>
        <fullName evidence="4">Ankyrin repeat protein</fullName>
    </recommendedName>
</protein>
<organism evidence="2 3">
    <name type="scientific">Pseudoloma neurophilia</name>
    <dbReference type="NCBI Taxonomy" id="146866"/>
    <lineage>
        <taxon>Eukaryota</taxon>
        <taxon>Fungi</taxon>
        <taxon>Fungi incertae sedis</taxon>
        <taxon>Microsporidia</taxon>
        <taxon>Pseudoloma</taxon>
    </lineage>
</organism>
<evidence type="ECO:0000313" key="2">
    <source>
        <dbReference type="EMBL" id="KRH93183.1"/>
    </source>
</evidence>